<feature type="signal peptide" evidence="1">
    <location>
        <begin position="1"/>
        <end position="19"/>
    </location>
</feature>
<accession>A0ABW5Z889</accession>
<comment type="caution">
    <text evidence="2">The sequence shown here is derived from an EMBL/GenBank/DDBJ whole genome shotgun (WGS) entry which is preliminary data.</text>
</comment>
<keyword evidence="3" id="KW-1185">Reference proteome</keyword>
<organism evidence="2 3">
    <name type="scientific">Flavobacterium ardleyense</name>
    <dbReference type="NCBI Taxonomy" id="2038737"/>
    <lineage>
        <taxon>Bacteria</taxon>
        <taxon>Pseudomonadati</taxon>
        <taxon>Bacteroidota</taxon>
        <taxon>Flavobacteriia</taxon>
        <taxon>Flavobacteriales</taxon>
        <taxon>Flavobacteriaceae</taxon>
        <taxon>Flavobacterium</taxon>
    </lineage>
</organism>
<proteinExistence type="predicted"/>
<keyword evidence="1" id="KW-0732">Signal</keyword>
<name>A0ABW5Z889_9FLAO</name>
<feature type="chain" id="PRO_5045930294" evidence="1">
    <location>
        <begin position="20"/>
        <end position="1134"/>
    </location>
</feature>
<reference evidence="3" key="1">
    <citation type="journal article" date="2019" name="Int. J. Syst. Evol. Microbiol.">
        <title>The Global Catalogue of Microorganisms (GCM) 10K type strain sequencing project: providing services to taxonomists for standard genome sequencing and annotation.</title>
        <authorList>
            <consortium name="The Broad Institute Genomics Platform"/>
            <consortium name="The Broad Institute Genome Sequencing Center for Infectious Disease"/>
            <person name="Wu L."/>
            <person name="Ma J."/>
        </authorList>
    </citation>
    <scope>NUCLEOTIDE SEQUENCE [LARGE SCALE GENOMIC DNA]</scope>
    <source>
        <strain evidence="3">KCTC 52644</strain>
    </source>
</reference>
<evidence type="ECO:0000313" key="2">
    <source>
        <dbReference type="EMBL" id="MFD2908298.1"/>
    </source>
</evidence>
<evidence type="ECO:0000313" key="3">
    <source>
        <dbReference type="Proteomes" id="UP001597549"/>
    </source>
</evidence>
<dbReference type="Proteomes" id="UP001597549">
    <property type="component" value="Unassembled WGS sequence"/>
</dbReference>
<gene>
    <name evidence="2" type="ORF">ACFSX9_06075</name>
</gene>
<evidence type="ECO:0000256" key="1">
    <source>
        <dbReference type="SAM" id="SignalP"/>
    </source>
</evidence>
<protein>
    <submittedName>
        <fullName evidence="2">Uncharacterized protein</fullName>
    </submittedName>
</protein>
<dbReference type="RefSeq" id="WP_379805693.1">
    <property type="nucleotide sequence ID" value="NZ_JBHUOL010000012.1"/>
</dbReference>
<dbReference type="EMBL" id="JBHUOL010000012">
    <property type="protein sequence ID" value="MFD2908298.1"/>
    <property type="molecule type" value="Genomic_DNA"/>
</dbReference>
<sequence length="1134" mass="129746">MHKIVFLAGFLFCFLGSFAQETSQSYPTKKIAFSKDTISIEKFSLNDSFFEIKDAKGTIIDSSFYKINFQKGTLVFLKNVDTSDSLVVRYSKFPDFLTKTYSIYDYDKVVANEAGKLIVFRKDKNTKFKPFDGLNTSGSITRGITVGNNQNTVVNSNLDLQITGKISDKVSLRASIQDSNIPLQEGGYSQKLDEFDQIFIELFSDNWNIRAGDLFLENRKSAFLNFNKKVQGLSTRFSFGTPDKKTEVVAAGALVRGQYAKSSFVGQEGNQGPYKLRGNNGELYVLVISGSERVYVNGILKTRGENNDYVIDYNAGEIIFTSLFPITSEMRISIEYQYSDRNFTRFITYGGISHERENWQIGGYVYSESDVKNQPLQQNLSSDQIDILQNAGDDLSQMNGPSAYLDGYSENKILYKKVIIGGVEVFEYSNNPTDELYNVRFSLVGNNLGNYILANNQAVGKIYEYVAPISGIPQGNYEPIVRLIAPTKIQMATVLGKYNPSEKTIVDFELALSNNDQNLYSNLDDNNNKGFAGKFYGKQRLFTGKTKIDAFANYQLVQENFKTIERLYNIEFNRDWNITTLLEGNQSFLTSGLDFNFDNKGKAMYQLENLSFGNSFSGNKHTLSGRYATKNWMIWSNSSVMKSDSELANSSFARSQNRSSYKFDKNWIGATINLEDNTEKLKSTNTFSALSQRFIEYGAFIGRGDSTKVYVELGFLQRQNDSLQFNKIERVNHSNSYYLKSQLIKSEKRNLSVYLNYRTLKYEDNSKKDEPSLNSRILYSDQFFDQLLQTTTAYETSSGTIAQQEFTYLQVEPGQGVYMWNDYNTNGIQELQEFEVAPYSDLAIYVRVFLPNQVFIRTHQNKFSQSVNLNFNQWQNDTGLKQFASHFYNQTSFLIDRKTVRNADNFNLNPFSKEEEELVGLNMNFRNSFFYNRGKQKHSTTYSYLINESQNLLSVGSLSAKNKSHQLQYQHLVQKSWLFNFSGSSSISESVSENYPSRNFEINSYRVEPKIGYLFSRNASWDIFYEYQQKENQIGAFETLNQTRLGTSFTFNSEKGFSMNGEFSLYNNTFNGDNLSAVAFQMLEGLQPGKNQTWRLLLQKNLTQFLDVNINYQGRNSETSKTIHTGNVQLRAFF</sequence>